<gene>
    <name evidence="1" type="ORF">NP233_g8289</name>
</gene>
<reference evidence="1" key="1">
    <citation type="submission" date="2022-07" db="EMBL/GenBank/DDBJ databases">
        <title>Genome Sequence of Leucocoprinus birnbaumii.</title>
        <authorList>
            <person name="Buettner E."/>
        </authorList>
    </citation>
    <scope>NUCLEOTIDE SEQUENCE</scope>
    <source>
        <strain evidence="1">VT141</strain>
    </source>
</reference>
<dbReference type="Proteomes" id="UP001213000">
    <property type="component" value="Unassembled WGS sequence"/>
</dbReference>
<comment type="caution">
    <text evidence="1">The sequence shown here is derived from an EMBL/GenBank/DDBJ whole genome shotgun (WGS) entry which is preliminary data.</text>
</comment>
<name>A0AAD5VMU4_9AGAR</name>
<evidence type="ECO:0000313" key="1">
    <source>
        <dbReference type="EMBL" id="KAJ3564451.1"/>
    </source>
</evidence>
<proteinExistence type="predicted"/>
<sequence>MMLLDQYKRLLASRLGAIPADYRSAFMLSGNETSAPTKRLRMGGYRISLPGTVEHADDCDPTPLLPHEISAIDQPAQHQKSLLDSWQRGKESIKELIGIRSAESEKKWIQDYPTDLQSRLFPSLDPQLVQKLTFNM</sequence>
<protein>
    <submittedName>
        <fullName evidence="1">Uncharacterized protein</fullName>
    </submittedName>
</protein>
<accession>A0AAD5VMU4</accession>
<keyword evidence="2" id="KW-1185">Reference proteome</keyword>
<dbReference type="EMBL" id="JANIEX010000661">
    <property type="protein sequence ID" value="KAJ3564451.1"/>
    <property type="molecule type" value="Genomic_DNA"/>
</dbReference>
<organism evidence="1 2">
    <name type="scientific">Leucocoprinus birnbaumii</name>
    <dbReference type="NCBI Taxonomy" id="56174"/>
    <lineage>
        <taxon>Eukaryota</taxon>
        <taxon>Fungi</taxon>
        <taxon>Dikarya</taxon>
        <taxon>Basidiomycota</taxon>
        <taxon>Agaricomycotina</taxon>
        <taxon>Agaricomycetes</taxon>
        <taxon>Agaricomycetidae</taxon>
        <taxon>Agaricales</taxon>
        <taxon>Agaricineae</taxon>
        <taxon>Agaricaceae</taxon>
        <taxon>Leucocoprinus</taxon>
    </lineage>
</organism>
<dbReference type="AlphaFoldDB" id="A0AAD5VMU4"/>
<evidence type="ECO:0000313" key="2">
    <source>
        <dbReference type="Proteomes" id="UP001213000"/>
    </source>
</evidence>